<dbReference type="InterPro" id="IPR045175">
    <property type="entry name" value="M28_fam"/>
</dbReference>
<name>A0A1H7UIF7_9FLAO</name>
<dbReference type="STRING" id="228957.SAMN04488008_107131"/>
<evidence type="ECO:0000313" key="3">
    <source>
        <dbReference type="Proteomes" id="UP000198990"/>
    </source>
</evidence>
<dbReference type="AlphaFoldDB" id="A0A1H7UIF7"/>
<dbReference type="PROSITE" id="PS51257">
    <property type="entry name" value="PROKAR_LIPOPROTEIN"/>
    <property type="match status" value="1"/>
</dbReference>
<dbReference type="SUPFAM" id="SSF53187">
    <property type="entry name" value="Zn-dependent exopeptidases"/>
    <property type="match status" value="1"/>
</dbReference>
<protein>
    <submittedName>
        <fullName evidence="2">PA domain-containing protein</fullName>
    </submittedName>
</protein>
<dbReference type="Pfam" id="PF04389">
    <property type="entry name" value="Peptidase_M28"/>
    <property type="match status" value="1"/>
</dbReference>
<organism evidence="2 3">
    <name type="scientific">Maribacter orientalis</name>
    <dbReference type="NCBI Taxonomy" id="228957"/>
    <lineage>
        <taxon>Bacteria</taxon>
        <taxon>Pseudomonadati</taxon>
        <taxon>Bacteroidota</taxon>
        <taxon>Flavobacteriia</taxon>
        <taxon>Flavobacteriales</taxon>
        <taxon>Flavobacteriaceae</taxon>
        <taxon>Maribacter</taxon>
    </lineage>
</organism>
<sequence>MKKTLTLLVTLALSCNSSQKTVKEATAETVSDEASEISFAESITENELKEHLFTYASDEYEGRETGEPGQKMAIAYIKAEYEKLKIPAAKADGDYFQEVPLEISKLPIGKLNIEGKDFPIGEHVLTFSAANTSTNEIVYAGYGIEEPNYSNYKDINVEGKIVLLKAGEPKNSDGTYTISGTREASIWSNMSESLTKRIQIAADKGATGILYYDTENFNRFKRRFEAMKSNNNDRMELVDNGATEFYSLFIDQVLAKDILSSIDTDDTSKVLNKALQLSFESSNDKITSENVAALIKGTEKPNEYLVISSHLDHIGISPNGDINNGADDDGSGTVALLEIAEAFKLAADAGKGPKRSILFLHVTGEEKGLLGSQYYTDIEPIVPLANTVANLNIDMIGRIDPNREGERNYIYLIGSDKLSSELHNLSESVNKNFANIELDYTYNDENDPNRFYYRSDHYNFAKNNIPIIFYFNGTHDDYHRPSDTPDKINYDLLQNRARLIFYTAWDIANREQRIVVDKPVN</sequence>
<gene>
    <name evidence="2" type="ORF">SAMN04488008_107131</name>
</gene>
<dbReference type="GO" id="GO:0008235">
    <property type="term" value="F:metalloexopeptidase activity"/>
    <property type="evidence" value="ECO:0007669"/>
    <property type="project" value="InterPro"/>
</dbReference>
<dbReference type="EMBL" id="FNZN01000007">
    <property type="protein sequence ID" value="SEL96731.1"/>
    <property type="molecule type" value="Genomic_DNA"/>
</dbReference>
<reference evidence="3" key="1">
    <citation type="submission" date="2016-10" db="EMBL/GenBank/DDBJ databases">
        <authorList>
            <person name="Varghese N."/>
            <person name="Submissions S."/>
        </authorList>
    </citation>
    <scope>NUCLEOTIDE SEQUENCE [LARGE SCALE GENOMIC DNA]</scope>
    <source>
        <strain evidence="3">DSM 16471</strain>
    </source>
</reference>
<dbReference type="SUPFAM" id="SSF52025">
    <property type="entry name" value="PA domain"/>
    <property type="match status" value="1"/>
</dbReference>
<dbReference type="PANTHER" id="PTHR12147:SF26">
    <property type="entry name" value="PEPTIDASE M28 DOMAIN-CONTAINING PROTEIN"/>
    <property type="match status" value="1"/>
</dbReference>
<dbReference type="InterPro" id="IPR007484">
    <property type="entry name" value="Peptidase_M28"/>
</dbReference>
<dbReference type="GO" id="GO:0006508">
    <property type="term" value="P:proteolysis"/>
    <property type="evidence" value="ECO:0007669"/>
    <property type="project" value="InterPro"/>
</dbReference>
<dbReference type="Gene3D" id="3.40.630.10">
    <property type="entry name" value="Zn peptidases"/>
    <property type="match status" value="1"/>
</dbReference>
<proteinExistence type="predicted"/>
<dbReference type="Gene3D" id="3.50.30.30">
    <property type="match status" value="1"/>
</dbReference>
<feature type="domain" description="Peptidase M28" evidence="1">
    <location>
        <begin position="290"/>
        <end position="503"/>
    </location>
</feature>
<accession>A0A1H7UIF7</accession>
<evidence type="ECO:0000259" key="1">
    <source>
        <dbReference type="Pfam" id="PF04389"/>
    </source>
</evidence>
<dbReference type="OrthoDB" id="9778250at2"/>
<keyword evidence="3" id="KW-1185">Reference proteome</keyword>
<evidence type="ECO:0000313" key="2">
    <source>
        <dbReference type="EMBL" id="SEL96731.1"/>
    </source>
</evidence>
<dbReference type="PANTHER" id="PTHR12147">
    <property type="entry name" value="METALLOPEPTIDASE M28 FAMILY MEMBER"/>
    <property type="match status" value="1"/>
</dbReference>
<dbReference type="RefSeq" id="WP_091625851.1">
    <property type="nucleotide sequence ID" value="NZ_FNZN01000007.1"/>
</dbReference>
<dbReference type="Proteomes" id="UP000198990">
    <property type="component" value="Unassembled WGS sequence"/>
</dbReference>
<dbReference type="PROSITE" id="PS00018">
    <property type="entry name" value="EF_HAND_1"/>
    <property type="match status" value="1"/>
</dbReference>
<dbReference type="InterPro" id="IPR018247">
    <property type="entry name" value="EF_Hand_1_Ca_BS"/>
</dbReference>
<dbReference type="InterPro" id="IPR046450">
    <property type="entry name" value="PA_dom_sf"/>
</dbReference>